<feature type="signal peptide" evidence="3">
    <location>
        <begin position="1"/>
        <end position="26"/>
    </location>
</feature>
<evidence type="ECO:0000256" key="3">
    <source>
        <dbReference type="SAM" id="SignalP"/>
    </source>
</evidence>
<feature type="repeat" description="PPR" evidence="2">
    <location>
        <begin position="203"/>
        <end position="237"/>
    </location>
</feature>
<dbReference type="InterPro" id="IPR046848">
    <property type="entry name" value="E_motif"/>
</dbReference>
<dbReference type="InterPro" id="IPR046960">
    <property type="entry name" value="PPR_At4g14850-like_plant"/>
</dbReference>
<organism evidence="4 5">
    <name type="scientific">Platanthera zijinensis</name>
    <dbReference type="NCBI Taxonomy" id="2320716"/>
    <lineage>
        <taxon>Eukaryota</taxon>
        <taxon>Viridiplantae</taxon>
        <taxon>Streptophyta</taxon>
        <taxon>Embryophyta</taxon>
        <taxon>Tracheophyta</taxon>
        <taxon>Spermatophyta</taxon>
        <taxon>Magnoliopsida</taxon>
        <taxon>Liliopsida</taxon>
        <taxon>Asparagales</taxon>
        <taxon>Orchidaceae</taxon>
        <taxon>Orchidoideae</taxon>
        <taxon>Orchideae</taxon>
        <taxon>Orchidinae</taxon>
        <taxon>Platanthera</taxon>
    </lineage>
</organism>
<dbReference type="Gene3D" id="1.25.40.10">
    <property type="entry name" value="Tetratricopeptide repeat domain"/>
    <property type="match status" value="4"/>
</dbReference>
<dbReference type="PANTHER" id="PTHR24015:SF1063">
    <property type="entry name" value="OS12G0156900 PROTEIN"/>
    <property type="match status" value="1"/>
</dbReference>
<feature type="repeat" description="PPR" evidence="2">
    <location>
        <begin position="405"/>
        <end position="439"/>
    </location>
</feature>
<evidence type="ECO:0000256" key="1">
    <source>
        <dbReference type="ARBA" id="ARBA00022737"/>
    </source>
</evidence>
<keyword evidence="3" id="KW-0732">Signal</keyword>
<dbReference type="AlphaFoldDB" id="A0AAP0BMV1"/>
<dbReference type="PANTHER" id="PTHR24015">
    <property type="entry name" value="OS07G0578800 PROTEIN-RELATED"/>
    <property type="match status" value="1"/>
</dbReference>
<feature type="repeat" description="PPR" evidence="2">
    <location>
        <begin position="102"/>
        <end position="136"/>
    </location>
</feature>
<proteinExistence type="predicted"/>
<dbReference type="FunFam" id="1.25.40.10:FF:000090">
    <property type="entry name" value="Pentatricopeptide repeat-containing protein, chloroplastic"/>
    <property type="match status" value="1"/>
</dbReference>
<accession>A0AAP0BMV1</accession>
<keyword evidence="1" id="KW-0677">Repeat</keyword>
<dbReference type="NCBIfam" id="TIGR00756">
    <property type="entry name" value="PPR"/>
    <property type="match status" value="3"/>
</dbReference>
<dbReference type="GO" id="GO:0009451">
    <property type="term" value="P:RNA modification"/>
    <property type="evidence" value="ECO:0007669"/>
    <property type="project" value="InterPro"/>
</dbReference>
<name>A0AAP0BMV1_9ASPA</name>
<reference evidence="4 5" key="1">
    <citation type="journal article" date="2022" name="Nat. Plants">
        <title>Genomes of leafy and leafless Platanthera orchids illuminate the evolution of mycoheterotrophy.</title>
        <authorList>
            <person name="Li M.H."/>
            <person name="Liu K.W."/>
            <person name="Li Z."/>
            <person name="Lu H.C."/>
            <person name="Ye Q.L."/>
            <person name="Zhang D."/>
            <person name="Wang J.Y."/>
            <person name="Li Y.F."/>
            <person name="Zhong Z.M."/>
            <person name="Liu X."/>
            <person name="Yu X."/>
            <person name="Liu D.K."/>
            <person name="Tu X.D."/>
            <person name="Liu B."/>
            <person name="Hao Y."/>
            <person name="Liao X.Y."/>
            <person name="Jiang Y.T."/>
            <person name="Sun W.H."/>
            <person name="Chen J."/>
            <person name="Chen Y.Q."/>
            <person name="Ai Y."/>
            <person name="Zhai J.W."/>
            <person name="Wu S.S."/>
            <person name="Zhou Z."/>
            <person name="Hsiao Y.Y."/>
            <person name="Wu W.L."/>
            <person name="Chen Y.Y."/>
            <person name="Lin Y.F."/>
            <person name="Hsu J.L."/>
            <person name="Li C.Y."/>
            <person name="Wang Z.W."/>
            <person name="Zhao X."/>
            <person name="Zhong W.Y."/>
            <person name="Ma X.K."/>
            <person name="Ma L."/>
            <person name="Huang J."/>
            <person name="Chen G.Z."/>
            <person name="Huang M.Z."/>
            <person name="Huang L."/>
            <person name="Peng D.H."/>
            <person name="Luo Y.B."/>
            <person name="Zou S.Q."/>
            <person name="Chen S.P."/>
            <person name="Lan S."/>
            <person name="Tsai W.C."/>
            <person name="Van de Peer Y."/>
            <person name="Liu Z.J."/>
        </authorList>
    </citation>
    <scope>NUCLEOTIDE SEQUENCE [LARGE SCALE GENOMIC DNA]</scope>
    <source>
        <strain evidence="4">Lor287</strain>
    </source>
</reference>
<dbReference type="FunFam" id="1.25.40.10:FF:000344">
    <property type="entry name" value="Pentatricopeptide repeat-containing protein"/>
    <property type="match status" value="1"/>
</dbReference>
<evidence type="ECO:0000313" key="4">
    <source>
        <dbReference type="EMBL" id="KAK8942699.1"/>
    </source>
</evidence>
<evidence type="ECO:0000313" key="5">
    <source>
        <dbReference type="Proteomes" id="UP001418222"/>
    </source>
</evidence>
<feature type="repeat" description="PPR" evidence="2">
    <location>
        <begin position="304"/>
        <end position="338"/>
    </location>
</feature>
<gene>
    <name evidence="4" type="primary">PCMP-H40</name>
    <name evidence="4" type="ORF">KSP39_PZI009665</name>
</gene>
<sequence length="588" mass="65193">MRLLTSPRAALQLQVMTLLLRRLTSSANSPEVRLDSLQCGRLLQSLTNSRSYMKGQQLHSHILVSGVLMENTYLATKLCAFYSICSKMEEARVIFNGILLKNCFLWNVMIRGFSRSGFPLDALFFYREMLGTGRTANNFTFPFLLLACGDLLLDGAGKTIHSGVIVSGYEEDVYVGNSLLAMYSKFGEMVTAQKVFDKMLNRDITSWNTIVSSYVFDGNPKRGLGIFADMIQAGFDCDQASFLGALTACSDLGALMRGKEIHARILRIGIEFNNFLLNSLIDVYVNSDFITGARKLFEMMSMRDTVSWNAMISGCARHGNAFESLFLFLQMNSEGICFDLVTFLAALAGCNQLSTLNFGKNIHSHIIKLGLGHNVSIGTALVDMYAKCGALPSSRRVFDEMPQKNLLSWSAMVSAYGLHGRGEEAVSVFNQMKEKREAPDKVIFTSVLSACSHSGLVGIGREIFLQMQQNHGISPSLEHYSSMVDLLGRAGRLDEAYELILGMKVTPNVDVWAALLSSCQIHHNVKLAETAARHAFDLRPRGFGVYNSLSNVYAGAKRWEDVGKVRDLARRNGLRKPPGCTIQVPFRR</sequence>
<comment type="caution">
    <text evidence="4">The sequence shown here is derived from an EMBL/GenBank/DDBJ whole genome shotgun (WGS) entry which is preliminary data.</text>
</comment>
<feature type="chain" id="PRO_5042994564" evidence="3">
    <location>
        <begin position="27"/>
        <end position="588"/>
    </location>
</feature>
<dbReference type="Proteomes" id="UP001418222">
    <property type="component" value="Unassembled WGS sequence"/>
</dbReference>
<dbReference type="GO" id="GO:0003723">
    <property type="term" value="F:RNA binding"/>
    <property type="evidence" value="ECO:0007669"/>
    <property type="project" value="InterPro"/>
</dbReference>
<evidence type="ECO:0000256" key="2">
    <source>
        <dbReference type="PROSITE-ProRule" id="PRU00708"/>
    </source>
</evidence>
<protein>
    <submittedName>
        <fullName evidence="4">Pentatricopeptide repeat-containing protein</fullName>
    </submittedName>
</protein>
<keyword evidence="5" id="KW-1185">Reference proteome</keyword>
<dbReference type="InterPro" id="IPR011990">
    <property type="entry name" value="TPR-like_helical_dom_sf"/>
</dbReference>
<dbReference type="PROSITE" id="PS51375">
    <property type="entry name" value="PPR"/>
    <property type="match status" value="4"/>
</dbReference>
<dbReference type="Pfam" id="PF20431">
    <property type="entry name" value="E_motif"/>
    <property type="match status" value="1"/>
</dbReference>
<dbReference type="EMBL" id="JBBWWQ010000007">
    <property type="protein sequence ID" value="KAK8942699.1"/>
    <property type="molecule type" value="Genomic_DNA"/>
</dbReference>
<dbReference type="Pfam" id="PF01535">
    <property type="entry name" value="PPR"/>
    <property type="match status" value="9"/>
</dbReference>
<dbReference type="InterPro" id="IPR002885">
    <property type="entry name" value="PPR_rpt"/>
</dbReference>